<feature type="transmembrane region" description="Helical" evidence="1">
    <location>
        <begin position="373"/>
        <end position="393"/>
    </location>
</feature>
<dbReference type="AlphaFoldDB" id="A0A3D8RJK0"/>
<keyword evidence="1" id="KW-0812">Transmembrane</keyword>
<dbReference type="Pfam" id="PF20163">
    <property type="entry name" value="DUF6536"/>
    <property type="match status" value="1"/>
</dbReference>
<keyword evidence="1" id="KW-0472">Membrane</keyword>
<gene>
    <name evidence="3" type="ORF">BP5796_07654</name>
</gene>
<name>A0A3D8RJK0_9HELO</name>
<organism evidence="3 4">
    <name type="scientific">Coleophoma crateriformis</name>
    <dbReference type="NCBI Taxonomy" id="565419"/>
    <lineage>
        <taxon>Eukaryota</taxon>
        <taxon>Fungi</taxon>
        <taxon>Dikarya</taxon>
        <taxon>Ascomycota</taxon>
        <taxon>Pezizomycotina</taxon>
        <taxon>Leotiomycetes</taxon>
        <taxon>Helotiales</taxon>
        <taxon>Dermateaceae</taxon>
        <taxon>Coleophoma</taxon>
    </lineage>
</organism>
<evidence type="ECO:0000313" key="4">
    <source>
        <dbReference type="Proteomes" id="UP000256328"/>
    </source>
</evidence>
<feature type="transmembrane region" description="Helical" evidence="1">
    <location>
        <begin position="467"/>
        <end position="487"/>
    </location>
</feature>
<dbReference type="PANTHER" id="PTHR35395">
    <property type="entry name" value="DUF6536 DOMAIN-CONTAINING PROTEIN"/>
    <property type="match status" value="1"/>
</dbReference>
<dbReference type="OrthoDB" id="5429634at2759"/>
<keyword evidence="4" id="KW-1185">Reference proteome</keyword>
<dbReference type="EMBL" id="PDLN01000010">
    <property type="protein sequence ID" value="RDW74212.1"/>
    <property type="molecule type" value="Genomic_DNA"/>
</dbReference>
<feature type="transmembrane region" description="Helical" evidence="1">
    <location>
        <begin position="526"/>
        <end position="547"/>
    </location>
</feature>
<dbReference type="PANTHER" id="PTHR35395:SF1">
    <property type="entry name" value="DUF6536 DOMAIN-CONTAINING PROTEIN"/>
    <property type="match status" value="1"/>
</dbReference>
<feature type="transmembrane region" description="Helical" evidence="1">
    <location>
        <begin position="635"/>
        <end position="657"/>
    </location>
</feature>
<protein>
    <recommendedName>
        <fullName evidence="2">DUF6536 domain-containing protein</fullName>
    </recommendedName>
</protein>
<evidence type="ECO:0000313" key="3">
    <source>
        <dbReference type="EMBL" id="RDW74212.1"/>
    </source>
</evidence>
<proteinExistence type="predicted"/>
<accession>A0A3D8RJK0</accession>
<reference evidence="3 4" key="1">
    <citation type="journal article" date="2018" name="IMA Fungus">
        <title>IMA Genome-F 9: Draft genome sequence of Annulohypoxylon stygium, Aspergillus mulundensis, Berkeleyomyces basicola (syn. Thielaviopsis basicola), Ceratocystis smalleyi, two Cercospora beticola strains, Coleophoma cylindrospora, Fusarium fracticaudum, Phialophora cf. hyalina, and Morchella septimelata.</title>
        <authorList>
            <person name="Wingfield B.D."/>
            <person name="Bills G.F."/>
            <person name="Dong Y."/>
            <person name="Huang W."/>
            <person name="Nel W.J."/>
            <person name="Swalarsk-Parry B.S."/>
            <person name="Vaghefi N."/>
            <person name="Wilken P.M."/>
            <person name="An Z."/>
            <person name="de Beer Z.W."/>
            <person name="De Vos L."/>
            <person name="Chen L."/>
            <person name="Duong T.A."/>
            <person name="Gao Y."/>
            <person name="Hammerbacher A."/>
            <person name="Kikkert J.R."/>
            <person name="Li Y."/>
            <person name="Li H."/>
            <person name="Li K."/>
            <person name="Li Q."/>
            <person name="Liu X."/>
            <person name="Ma X."/>
            <person name="Naidoo K."/>
            <person name="Pethybridge S.J."/>
            <person name="Sun J."/>
            <person name="Steenkamp E.T."/>
            <person name="van der Nest M.A."/>
            <person name="van Wyk S."/>
            <person name="Wingfield M.J."/>
            <person name="Xiong C."/>
            <person name="Yue Q."/>
            <person name="Zhang X."/>
        </authorList>
    </citation>
    <scope>NUCLEOTIDE SEQUENCE [LARGE SCALE GENOMIC DNA]</scope>
    <source>
        <strain evidence="3 4">BP5796</strain>
    </source>
</reference>
<evidence type="ECO:0000256" key="1">
    <source>
        <dbReference type="SAM" id="Phobius"/>
    </source>
</evidence>
<feature type="transmembrane region" description="Helical" evidence="1">
    <location>
        <begin position="591"/>
        <end position="615"/>
    </location>
</feature>
<feature type="domain" description="DUF6536" evidence="2">
    <location>
        <begin position="75"/>
        <end position="180"/>
    </location>
</feature>
<dbReference type="Proteomes" id="UP000256328">
    <property type="component" value="Unassembled WGS sequence"/>
</dbReference>
<sequence>MELTRLSPPELESDVSFMSADNPDLIVKNRMTSASEIVEEDQTLPSKIDVRRSIFSSPRVQKFGKFGWFRGPQSRTGVQVGLGISVFVFTINLLLLLVGAIRKPGYKAGIGTLHRGTSDSMSKLSTAYHILINIMSTGLLTSSSYCMQLLCAPRREDIDAAHAQGNYIDIGILSFRNLKYNSAVFEVTAGQNYAINFVDCRNTTLVQILSSSMIKLENSRWKSLYSTKYVPNSSNLYLVIDSISFEISIDMSNNTWDLVSPDTNTDYSWQALPLPINPQNTSISMSLGLALNESSRTFVVARQKSLQRAVVPLAQYLTTSMPVFDIPEPLLINVTNHIWRDRLALNPESWMFPPFHIDYAFSETLQTSNSIQISLAFMLVVVICNALKIFVIYQTLQERLSSQILTFGDAVSSFLEHPDPTTAGLCTLERSDIIMHLKNPNCGDIKPWKYHTRLLENSTRERWVSNIYIWSAAVIAFFVMVFVILLARPTELETYADIPPAWDWNWATSSAKQLPIAQSSFDTGGILFNAWLANAPQLLLSVAYFALNRMCTSICFIREWNDCATHRKGLRVTERSGEQRPAYFLQLPYRWAIPLTITSGLLHWLLSQSLFLVLLEIRDTDGTIISSESRSTVGYSNLSLLVFATIYFAMLLPVLVLQLRKITFRIPSANHCSLVISAACHPPPDDRNAQLRNVQWGAVRARYGGKIGHCSFTSEEVLPPEEGKFYA</sequence>
<dbReference type="InterPro" id="IPR046623">
    <property type="entry name" value="DUF6536"/>
</dbReference>
<feature type="transmembrane region" description="Helical" evidence="1">
    <location>
        <begin position="78"/>
        <end position="98"/>
    </location>
</feature>
<evidence type="ECO:0000259" key="2">
    <source>
        <dbReference type="Pfam" id="PF20163"/>
    </source>
</evidence>
<comment type="caution">
    <text evidence="3">The sequence shown here is derived from an EMBL/GenBank/DDBJ whole genome shotgun (WGS) entry which is preliminary data.</text>
</comment>
<keyword evidence="1" id="KW-1133">Transmembrane helix</keyword>